<protein>
    <submittedName>
        <fullName evidence="6">Predicted Fe2+/Mn2+ transporter, VIT1/CCC1 family</fullName>
    </submittedName>
</protein>
<dbReference type="CDD" id="cd01044">
    <property type="entry name" value="Ferritin_CCC1_N"/>
    <property type="match status" value="1"/>
</dbReference>
<dbReference type="InterPro" id="IPR009078">
    <property type="entry name" value="Ferritin-like_SF"/>
</dbReference>
<dbReference type="Pfam" id="PF01988">
    <property type="entry name" value="VIT1"/>
    <property type="match status" value="1"/>
</dbReference>
<dbReference type="GO" id="GO:0030026">
    <property type="term" value="P:intracellular manganese ion homeostasis"/>
    <property type="evidence" value="ECO:0007669"/>
    <property type="project" value="InterPro"/>
</dbReference>
<feature type="transmembrane region" description="Helical" evidence="5">
    <location>
        <begin position="164"/>
        <end position="181"/>
    </location>
</feature>
<dbReference type="EMBL" id="FNAQ01000003">
    <property type="protein sequence ID" value="SDE02419.1"/>
    <property type="molecule type" value="Genomic_DNA"/>
</dbReference>
<reference evidence="7" key="1">
    <citation type="submission" date="2016-10" db="EMBL/GenBank/DDBJ databases">
        <authorList>
            <person name="Varghese N."/>
            <person name="Submissions S."/>
        </authorList>
    </citation>
    <scope>NUCLEOTIDE SEQUENCE [LARGE SCALE GENOMIC DNA]</scope>
    <source>
        <strain evidence="7">DSM 8987</strain>
    </source>
</reference>
<dbReference type="RefSeq" id="WP_092076496.1">
    <property type="nucleotide sequence ID" value="NZ_FNAQ01000003.1"/>
</dbReference>
<keyword evidence="4 5" id="KW-0472">Membrane</keyword>
<evidence type="ECO:0000256" key="5">
    <source>
        <dbReference type="SAM" id="Phobius"/>
    </source>
</evidence>
<gene>
    <name evidence="6" type="ORF">SAMN05661003_1036</name>
</gene>
<accession>A0A1G6ZID4</accession>
<dbReference type="GO" id="GO:0012505">
    <property type="term" value="C:endomembrane system"/>
    <property type="evidence" value="ECO:0007669"/>
    <property type="project" value="UniProtKB-SubCell"/>
</dbReference>
<organism evidence="6 7">
    <name type="scientific">Desulfuromonas thiophila</name>
    <dbReference type="NCBI Taxonomy" id="57664"/>
    <lineage>
        <taxon>Bacteria</taxon>
        <taxon>Pseudomonadati</taxon>
        <taxon>Thermodesulfobacteriota</taxon>
        <taxon>Desulfuromonadia</taxon>
        <taxon>Desulfuromonadales</taxon>
        <taxon>Desulfuromonadaceae</taxon>
        <taxon>Desulfuromonas</taxon>
    </lineage>
</organism>
<evidence type="ECO:0000313" key="6">
    <source>
        <dbReference type="EMBL" id="SDE02419.1"/>
    </source>
</evidence>
<proteinExistence type="predicted"/>
<dbReference type="AlphaFoldDB" id="A0A1G6ZID4"/>
<dbReference type="CDD" id="cd02431">
    <property type="entry name" value="Ferritin_CCC1_C"/>
    <property type="match status" value="1"/>
</dbReference>
<evidence type="ECO:0000256" key="1">
    <source>
        <dbReference type="ARBA" id="ARBA00004127"/>
    </source>
</evidence>
<keyword evidence="7" id="KW-1185">Reference proteome</keyword>
<feature type="transmembrane region" description="Helical" evidence="5">
    <location>
        <begin position="263"/>
        <end position="285"/>
    </location>
</feature>
<evidence type="ECO:0000313" key="7">
    <source>
        <dbReference type="Proteomes" id="UP000243205"/>
    </source>
</evidence>
<sequence length="289" mass="32358">MDASLRNDLLTLQRGEITEQQIYQHLARRLKDANNRTILERMAAEEQRHYSILRRHTGVEVAPQRWRVWLYCSLALLFGLTFTLKHMERGEDRARRRYESLAAQIPEATEIALDEKNHERQVLDLLDEERLRYTGSIVLGLNDALVELTGVLAGLTLALQNTRLIALTGLITGISAALSMACSEYLSTKNDPGQDGQPRTAALYTGCAYIVTVILLVAPFFLLGHYLLCLLASLLMAIAIIAGFNYYLCVAQDLDFTARFREMVTLSLGVAVLSFVLGYLARLVLGVNL</sequence>
<keyword evidence="2 5" id="KW-0812">Transmembrane</keyword>
<feature type="transmembrane region" description="Helical" evidence="5">
    <location>
        <begin position="227"/>
        <end position="248"/>
    </location>
</feature>
<dbReference type="InterPro" id="IPR008217">
    <property type="entry name" value="Ccc1_fam"/>
</dbReference>
<comment type="subcellular location">
    <subcellularLocation>
        <location evidence="1">Endomembrane system</location>
        <topology evidence="1">Multi-pass membrane protein</topology>
    </subcellularLocation>
</comment>
<dbReference type="Proteomes" id="UP000243205">
    <property type="component" value="Unassembled WGS sequence"/>
</dbReference>
<feature type="transmembrane region" description="Helical" evidence="5">
    <location>
        <begin position="201"/>
        <end position="222"/>
    </location>
</feature>
<dbReference type="InterPro" id="IPR039376">
    <property type="entry name" value="Ferritin_CCC1_N"/>
</dbReference>
<dbReference type="SUPFAM" id="SSF47240">
    <property type="entry name" value="Ferritin-like"/>
    <property type="match status" value="1"/>
</dbReference>
<name>A0A1G6ZID4_9BACT</name>
<feature type="transmembrane region" description="Helical" evidence="5">
    <location>
        <begin position="68"/>
        <end position="87"/>
    </location>
</feature>
<dbReference type="OrthoDB" id="9781287at2"/>
<evidence type="ECO:0000256" key="2">
    <source>
        <dbReference type="ARBA" id="ARBA00022692"/>
    </source>
</evidence>
<evidence type="ECO:0000256" key="4">
    <source>
        <dbReference type="ARBA" id="ARBA00023136"/>
    </source>
</evidence>
<keyword evidence="3 5" id="KW-1133">Transmembrane helix</keyword>
<dbReference type="InterPro" id="IPR012347">
    <property type="entry name" value="Ferritin-like"/>
</dbReference>
<dbReference type="Gene3D" id="1.20.1260.10">
    <property type="match status" value="1"/>
</dbReference>
<dbReference type="GO" id="GO:0005384">
    <property type="term" value="F:manganese ion transmembrane transporter activity"/>
    <property type="evidence" value="ECO:0007669"/>
    <property type="project" value="InterPro"/>
</dbReference>
<dbReference type="STRING" id="57664.SAMN05661003_1036"/>
<evidence type="ECO:0000256" key="3">
    <source>
        <dbReference type="ARBA" id="ARBA00022989"/>
    </source>
</evidence>